<dbReference type="EMBL" id="AYRZ02000004">
    <property type="protein sequence ID" value="PHT84090.1"/>
    <property type="molecule type" value="Genomic_DNA"/>
</dbReference>
<proteinExistence type="predicted"/>
<keyword evidence="4 6" id="KW-0472">Membrane</keyword>
<keyword evidence="2 6" id="KW-0812">Transmembrane</keyword>
<feature type="transmembrane region" description="Helical" evidence="6">
    <location>
        <begin position="188"/>
        <end position="207"/>
    </location>
</feature>
<feature type="transmembrane region" description="Helical" evidence="6">
    <location>
        <begin position="161"/>
        <end position="182"/>
    </location>
</feature>
<comment type="subcellular location">
    <subcellularLocation>
        <location evidence="1">Membrane</location>
        <topology evidence="1">Multi-pass membrane protein</topology>
    </subcellularLocation>
</comment>
<dbReference type="GO" id="GO:0009535">
    <property type="term" value="C:chloroplast thylakoid membrane"/>
    <property type="evidence" value="ECO:0000318"/>
    <property type="project" value="GO_Central"/>
</dbReference>
<evidence type="ECO:0000256" key="1">
    <source>
        <dbReference type="ARBA" id="ARBA00004141"/>
    </source>
</evidence>
<dbReference type="Proteomes" id="UP000222542">
    <property type="component" value="Unassembled WGS sequence"/>
</dbReference>
<dbReference type="STRING" id="4072.A0A2G2ZQ17"/>
<comment type="caution">
    <text evidence="7">The sequence shown here is derived from an EMBL/GenBank/DDBJ whole genome shotgun (WGS) entry which is preliminary data.</text>
</comment>
<evidence type="ECO:0000256" key="2">
    <source>
        <dbReference type="ARBA" id="ARBA00022692"/>
    </source>
</evidence>
<evidence type="ECO:0008006" key="9">
    <source>
        <dbReference type="Google" id="ProtNLM"/>
    </source>
</evidence>
<evidence type="ECO:0000313" key="7">
    <source>
        <dbReference type="EMBL" id="PHT84090.1"/>
    </source>
</evidence>
<reference evidence="7 8" key="1">
    <citation type="journal article" date="2014" name="Nat. Genet.">
        <title>Genome sequence of the hot pepper provides insights into the evolution of pungency in Capsicum species.</title>
        <authorList>
            <person name="Kim S."/>
            <person name="Park M."/>
            <person name="Yeom S.I."/>
            <person name="Kim Y.M."/>
            <person name="Lee J.M."/>
            <person name="Lee H.A."/>
            <person name="Seo E."/>
            <person name="Choi J."/>
            <person name="Cheong K."/>
            <person name="Kim K.T."/>
            <person name="Jung K."/>
            <person name="Lee G.W."/>
            <person name="Oh S.K."/>
            <person name="Bae C."/>
            <person name="Kim S.B."/>
            <person name="Lee H.Y."/>
            <person name="Kim S.Y."/>
            <person name="Kim M.S."/>
            <person name="Kang B.C."/>
            <person name="Jo Y.D."/>
            <person name="Yang H.B."/>
            <person name="Jeong H.J."/>
            <person name="Kang W.H."/>
            <person name="Kwon J.K."/>
            <person name="Shin C."/>
            <person name="Lim J.Y."/>
            <person name="Park J.H."/>
            <person name="Huh J.H."/>
            <person name="Kim J.S."/>
            <person name="Kim B.D."/>
            <person name="Cohen O."/>
            <person name="Paran I."/>
            <person name="Suh M.C."/>
            <person name="Lee S.B."/>
            <person name="Kim Y.K."/>
            <person name="Shin Y."/>
            <person name="Noh S.J."/>
            <person name="Park J."/>
            <person name="Seo Y.S."/>
            <person name="Kwon S.Y."/>
            <person name="Kim H.A."/>
            <person name="Park J.M."/>
            <person name="Kim H.J."/>
            <person name="Choi S.B."/>
            <person name="Bosland P.W."/>
            <person name="Reeves G."/>
            <person name="Jo S.H."/>
            <person name="Lee B.W."/>
            <person name="Cho H.T."/>
            <person name="Choi H.S."/>
            <person name="Lee M.S."/>
            <person name="Yu Y."/>
            <person name="Do Choi Y."/>
            <person name="Park B.S."/>
            <person name="van Deynze A."/>
            <person name="Ashrafi H."/>
            <person name="Hill T."/>
            <person name="Kim W.T."/>
            <person name="Pai H.S."/>
            <person name="Ahn H.K."/>
            <person name="Yeam I."/>
            <person name="Giovannoni J.J."/>
            <person name="Rose J.K."/>
            <person name="Sorensen I."/>
            <person name="Lee S.J."/>
            <person name="Kim R.W."/>
            <person name="Choi I.Y."/>
            <person name="Choi B.S."/>
            <person name="Lim J.S."/>
            <person name="Lee Y.H."/>
            <person name="Choi D."/>
        </authorList>
    </citation>
    <scope>NUCLEOTIDE SEQUENCE [LARGE SCALE GENOMIC DNA]</scope>
    <source>
        <strain evidence="8">cv. CM334</strain>
    </source>
</reference>
<organism evidence="7 8">
    <name type="scientific">Capsicum annuum</name>
    <name type="common">Capsicum pepper</name>
    <dbReference type="NCBI Taxonomy" id="4072"/>
    <lineage>
        <taxon>Eukaryota</taxon>
        <taxon>Viridiplantae</taxon>
        <taxon>Streptophyta</taxon>
        <taxon>Embryophyta</taxon>
        <taxon>Tracheophyta</taxon>
        <taxon>Spermatophyta</taxon>
        <taxon>Magnoliopsida</taxon>
        <taxon>eudicotyledons</taxon>
        <taxon>Gunneridae</taxon>
        <taxon>Pentapetalae</taxon>
        <taxon>asterids</taxon>
        <taxon>lamiids</taxon>
        <taxon>Solanales</taxon>
        <taxon>Solanaceae</taxon>
        <taxon>Solanoideae</taxon>
        <taxon>Capsiceae</taxon>
        <taxon>Capsicum</taxon>
    </lineage>
</organism>
<evidence type="ECO:0000256" key="5">
    <source>
        <dbReference type="SAM" id="MobiDB-lite"/>
    </source>
</evidence>
<dbReference type="OMA" id="PWWAWMM"/>
<feature type="transmembrane region" description="Helical" evidence="6">
    <location>
        <begin position="260"/>
        <end position="279"/>
    </location>
</feature>
<accession>A0A2G2ZQ17</accession>
<protein>
    <recommendedName>
        <fullName evidence="9">Light-harvesting complex-like protein 3 isotype 1, chloroplastic</fullName>
    </recommendedName>
</protein>
<evidence type="ECO:0000256" key="4">
    <source>
        <dbReference type="ARBA" id="ARBA00023136"/>
    </source>
</evidence>
<feature type="compositionally biased region" description="Basic and acidic residues" evidence="5">
    <location>
        <begin position="61"/>
        <end position="71"/>
    </location>
</feature>
<dbReference type="AlphaFoldDB" id="A0A2G2ZQ17"/>
<evidence type="ECO:0000256" key="3">
    <source>
        <dbReference type="ARBA" id="ARBA00022989"/>
    </source>
</evidence>
<keyword evidence="8" id="KW-1185">Reference proteome</keyword>
<name>A0A2G2ZQ17_CAPAN</name>
<dbReference type="Gramene" id="PHT84090">
    <property type="protein sequence ID" value="PHT84090"/>
    <property type="gene ID" value="T459_12533"/>
</dbReference>
<evidence type="ECO:0000256" key="6">
    <source>
        <dbReference type="SAM" id="Phobius"/>
    </source>
</evidence>
<feature type="region of interest" description="Disordered" evidence="5">
    <location>
        <begin position="61"/>
        <end position="80"/>
    </location>
</feature>
<evidence type="ECO:0000313" key="8">
    <source>
        <dbReference type="Proteomes" id="UP000222542"/>
    </source>
</evidence>
<keyword evidence="3 6" id="KW-1133">Transmembrane helix</keyword>
<gene>
    <name evidence="7" type="ORF">T459_12533</name>
</gene>
<dbReference type="PANTHER" id="PTHR14154">
    <property type="entry name" value="UPF0041 BRAIN PROTEIN 44-RELATED"/>
    <property type="match status" value="1"/>
</dbReference>
<dbReference type="SUPFAM" id="SSF103511">
    <property type="entry name" value="Chlorophyll a-b binding protein"/>
    <property type="match status" value="1"/>
</dbReference>
<sequence>MAAFAITSFTHTPCTSHHFKKKQWPHQAKSIKITNVMTPKVEEQTHLNVVEIKDRSNLLIDDNAKPTRNNDEVQGDTSSCESQDLRFSDERWKNGTWDLNMFVKNGKMDWDAVIVAEAKRRKFLELFPEAATNQEPVVFRSSVIPWWAWMMHSHLPEAELLNGRAAMVGFFMAYLVDVLTGLDVVGQMGNFLCKTALLATVAGVILFRKRTDFDNLKKLADEATFYDKQWQASWQDQPSTTETQIPSFELRRAGVWSFKFRRYLLFLFILASLSIAIRIEIVNSQLLLIQLKKLVASEVVDAVLSAHIDLNLYYNLNFVKDRESA</sequence>
<reference evidence="7 8" key="2">
    <citation type="journal article" date="2017" name="Genome Biol.">
        <title>New reference genome sequences of hot pepper reveal the massive evolution of plant disease-resistance genes by retroduplication.</title>
        <authorList>
            <person name="Kim S."/>
            <person name="Park J."/>
            <person name="Yeom S.I."/>
            <person name="Kim Y.M."/>
            <person name="Seo E."/>
            <person name="Kim K.T."/>
            <person name="Kim M.S."/>
            <person name="Lee J.M."/>
            <person name="Cheong K."/>
            <person name="Shin H.S."/>
            <person name="Kim S.B."/>
            <person name="Han K."/>
            <person name="Lee J."/>
            <person name="Park M."/>
            <person name="Lee H.A."/>
            <person name="Lee H.Y."/>
            <person name="Lee Y."/>
            <person name="Oh S."/>
            <person name="Lee J.H."/>
            <person name="Choi E."/>
            <person name="Choi E."/>
            <person name="Lee S.E."/>
            <person name="Jeon J."/>
            <person name="Kim H."/>
            <person name="Choi G."/>
            <person name="Song H."/>
            <person name="Lee J."/>
            <person name="Lee S.C."/>
            <person name="Kwon J.K."/>
            <person name="Lee H.Y."/>
            <person name="Koo N."/>
            <person name="Hong Y."/>
            <person name="Kim R.W."/>
            <person name="Kang W.H."/>
            <person name="Huh J.H."/>
            <person name="Kang B.C."/>
            <person name="Yang T.J."/>
            <person name="Lee Y.H."/>
            <person name="Bennetzen J.L."/>
            <person name="Choi D."/>
        </authorList>
    </citation>
    <scope>NUCLEOTIDE SEQUENCE [LARGE SCALE GENOMIC DNA]</scope>
    <source>
        <strain evidence="8">cv. CM334</strain>
    </source>
</reference>